<proteinExistence type="predicted"/>
<evidence type="ECO:0000256" key="1">
    <source>
        <dbReference type="SAM" id="Coils"/>
    </source>
</evidence>
<organism evidence="3 4">
    <name type="scientific">Collybiopsis confluens</name>
    <dbReference type="NCBI Taxonomy" id="2823264"/>
    <lineage>
        <taxon>Eukaryota</taxon>
        <taxon>Fungi</taxon>
        <taxon>Dikarya</taxon>
        <taxon>Basidiomycota</taxon>
        <taxon>Agaricomycotina</taxon>
        <taxon>Agaricomycetes</taxon>
        <taxon>Agaricomycetidae</taxon>
        <taxon>Agaricales</taxon>
        <taxon>Marasmiineae</taxon>
        <taxon>Omphalotaceae</taxon>
        <taxon>Collybiopsis</taxon>
    </lineage>
</organism>
<feature type="compositionally biased region" description="Polar residues" evidence="2">
    <location>
        <begin position="340"/>
        <end position="367"/>
    </location>
</feature>
<keyword evidence="1" id="KW-0175">Coiled coil</keyword>
<protein>
    <submittedName>
        <fullName evidence="3">Uncharacterized protein</fullName>
    </submittedName>
</protein>
<comment type="caution">
    <text evidence="3">The sequence shown here is derived from an EMBL/GenBank/DDBJ whole genome shotgun (WGS) entry which is preliminary data.</text>
</comment>
<feature type="coiled-coil region" evidence="1">
    <location>
        <begin position="208"/>
        <end position="235"/>
    </location>
</feature>
<dbReference type="OrthoDB" id="3241493at2759"/>
<keyword evidence="4" id="KW-1185">Reference proteome</keyword>
<gene>
    <name evidence="3" type="ORF">D9757_008336</name>
</gene>
<feature type="region of interest" description="Disordered" evidence="2">
    <location>
        <begin position="312"/>
        <end position="380"/>
    </location>
</feature>
<feature type="compositionally biased region" description="Low complexity" evidence="2">
    <location>
        <begin position="188"/>
        <end position="201"/>
    </location>
</feature>
<dbReference type="EMBL" id="JAACJN010000056">
    <property type="protein sequence ID" value="KAF5381834.1"/>
    <property type="molecule type" value="Genomic_DNA"/>
</dbReference>
<evidence type="ECO:0000256" key="2">
    <source>
        <dbReference type="SAM" id="MobiDB-lite"/>
    </source>
</evidence>
<evidence type="ECO:0000313" key="4">
    <source>
        <dbReference type="Proteomes" id="UP000518752"/>
    </source>
</evidence>
<sequence length="453" mass="51310">MTIISELPWPDLGSLTRGATRGNQGQKGSLGPPDRDGGCILQLRVQAGALEVYLHRQASEWYRVLEVEVEQALSLSKTYWRKARRRHSYDKQADQAHMELHEWLQQLKDKTLAHLDLLVIKGVITGSPLALPDDYELPFLREFIDRHNAGIPHNPRLREGLPVKQTIDAGTSSKIENALRGQTEETSTDNPSSPSSSSIKGISKDDLLHQATKRNQELQSTRAALENARRNTESAFARYNVCRRAELRAQENVLAAEKRRDDCIEAILSKNRTDKLNPSMESTITLEEAQAAYALAHYRTETADQEGKLSVDSSLGQIDNPGPWGISSSTRRWGDDDTSQWRTNNETNSWGNIDNSTQTTYPMNPSISFEERNSGSKKRVWEEHSQHERQVAIGNNTLGVDFGLPEHERRHEYALGQEQQDQDQDRDADGEQDDELVDLPPRKRMHTMLPDYN</sequence>
<feature type="compositionally biased region" description="Basic and acidic residues" evidence="2">
    <location>
        <begin position="369"/>
        <end position="380"/>
    </location>
</feature>
<dbReference type="AlphaFoldDB" id="A0A8H5M5W3"/>
<name>A0A8H5M5W3_9AGAR</name>
<feature type="region of interest" description="Disordered" evidence="2">
    <location>
        <begin position="407"/>
        <end position="453"/>
    </location>
</feature>
<reference evidence="3 4" key="1">
    <citation type="journal article" date="2020" name="ISME J.">
        <title>Uncovering the hidden diversity of litter-decomposition mechanisms in mushroom-forming fungi.</title>
        <authorList>
            <person name="Floudas D."/>
            <person name="Bentzer J."/>
            <person name="Ahren D."/>
            <person name="Johansson T."/>
            <person name="Persson P."/>
            <person name="Tunlid A."/>
        </authorList>
    </citation>
    <scope>NUCLEOTIDE SEQUENCE [LARGE SCALE GENOMIC DNA]</scope>
    <source>
        <strain evidence="3 4">CBS 406.79</strain>
    </source>
</reference>
<feature type="region of interest" description="Disordered" evidence="2">
    <location>
        <begin position="179"/>
        <end position="202"/>
    </location>
</feature>
<accession>A0A8H5M5W3</accession>
<feature type="region of interest" description="Disordered" evidence="2">
    <location>
        <begin position="14"/>
        <end position="34"/>
    </location>
</feature>
<dbReference type="Proteomes" id="UP000518752">
    <property type="component" value="Unassembled WGS sequence"/>
</dbReference>
<evidence type="ECO:0000313" key="3">
    <source>
        <dbReference type="EMBL" id="KAF5381834.1"/>
    </source>
</evidence>